<evidence type="ECO:0000313" key="2">
    <source>
        <dbReference type="EMBL" id="KAJ0194607.1"/>
    </source>
</evidence>
<dbReference type="PANTHER" id="PTHR47599">
    <property type="entry name" value="CELL-TO-CELL MOVEMENT PROTEIN"/>
    <property type="match status" value="1"/>
</dbReference>
<feature type="transmembrane region" description="Helical" evidence="1">
    <location>
        <begin position="117"/>
        <end position="133"/>
    </location>
</feature>
<sequence>MVVISELINVIICIKLLSKSFKICFTINITIFYMSPLFRKGIDAPVLLILRDKRHKDFQNSILAMAETNIANGPIYFNCYPNFSVGLFDKNILDTLVLTIETKNLEFKNVIRAKKSFLGWLCMIYLLQIYLILV</sequence>
<dbReference type="AlphaFoldDB" id="A0A9R1UWY8"/>
<keyword evidence="1" id="KW-0472">Membrane</keyword>
<dbReference type="Proteomes" id="UP000235145">
    <property type="component" value="Unassembled WGS sequence"/>
</dbReference>
<evidence type="ECO:0000256" key="1">
    <source>
        <dbReference type="SAM" id="Phobius"/>
    </source>
</evidence>
<gene>
    <name evidence="2" type="ORF">LSAT_V11C800399100</name>
</gene>
<dbReference type="Pfam" id="PF01107">
    <property type="entry name" value="MP"/>
    <property type="match status" value="1"/>
</dbReference>
<accession>A0A9R1UWY8</accession>
<reference evidence="2 3" key="1">
    <citation type="journal article" date="2017" name="Nat. Commun.">
        <title>Genome assembly with in vitro proximity ligation data and whole-genome triplication in lettuce.</title>
        <authorList>
            <person name="Reyes-Chin-Wo S."/>
            <person name="Wang Z."/>
            <person name="Yang X."/>
            <person name="Kozik A."/>
            <person name="Arikit S."/>
            <person name="Song C."/>
            <person name="Xia L."/>
            <person name="Froenicke L."/>
            <person name="Lavelle D.O."/>
            <person name="Truco M.J."/>
            <person name="Xia R."/>
            <person name="Zhu S."/>
            <person name="Xu C."/>
            <person name="Xu H."/>
            <person name="Xu X."/>
            <person name="Cox K."/>
            <person name="Korf I."/>
            <person name="Meyers B.C."/>
            <person name="Michelmore R.W."/>
        </authorList>
    </citation>
    <scope>NUCLEOTIDE SEQUENCE [LARGE SCALE GENOMIC DNA]</scope>
    <source>
        <strain evidence="3">cv. Salinas</strain>
        <tissue evidence="2">Seedlings</tissue>
    </source>
</reference>
<keyword evidence="3" id="KW-1185">Reference proteome</keyword>
<proteinExistence type="predicted"/>
<name>A0A9R1UWY8_LACSA</name>
<dbReference type="EMBL" id="NBSK02000008">
    <property type="protein sequence ID" value="KAJ0194607.1"/>
    <property type="molecule type" value="Genomic_DNA"/>
</dbReference>
<evidence type="ECO:0000313" key="3">
    <source>
        <dbReference type="Proteomes" id="UP000235145"/>
    </source>
</evidence>
<keyword evidence="1" id="KW-1133">Transmembrane helix</keyword>
<dbReference type="PANTHER" id="PTHR47599:SF4">
    <property type="entry name" value="POLYPROTEIN"/>
    <property type="match status" value="1"/>
</dbReference>
<protein>
    <submittedName>
        <fullName evidence="2">Uncharacterized protein</fullName>
    </submittedName>
</protein>
<dbReference type="InterPro" id="IPR028919">
    <property type="entry name" value="Viral_movement"/>
</dbReference>
<organism evidence="2 3">
    <name type="scientific">Lactuca sativa</name>
    <name type="common">Garden lettuce</name>
    <dbReference type="NCBI Taxonomy" id="4236"/>
    <lineage>
        <taxon>Eukaryota</taxon>
        <taxon>Viridiplantae</taxon>
        <taxon>Streptophyta</taxon>
        <taxon>Embryophyta</taxon>
        <taxon>Tracheophyta</taxon>
        <taxon>Spermatophyta</taxon>
        <taxon>Magnoliopsida</taxon>
        <taxon>eudicotyledons</taxon>
        <taxon>Gunneridae</taxon>
        <taxon>Pentapetalae</taxon>
        <taxon>asterids</taxon>
        <taxon>campanulids</taxon>
        <taxon>Asterales</taxon>
        <taxon>Asteraceae</taxon>
        <taxon>Cichorioideae</taxon>
        <taxon>Cichorieae</taxon>
        <taxon>Lactucinae</taxon>
        <taxon>Lactuca</taxon>
    </lineage>
</organism>
<dbReference type="InterPro" id="IPR051596">
    <property type="entry name" value="Caulimoviridae_Movement"/>
</dbReference>
<keyword evidence="1" id="KW-0812">Transmembrane</keyword>
<comment type="caution">
    <text evidence="2">The sequence shown here is derived from an EMBL/GenBank/DDBJ whole genome shotgun (WGS) entry which is preliminary data.</text>
</comment>